<comment type="caution">
    <text evidence="2">The sequence shown here is derived from an EMBL/GenBank/DDBJ whole genome shotgun (WGS) entry which is preliminary data.</text>
</comment>
<proteinExistence type="predicted"/>
<keyword evidence="1" id="KW-1133">Transmembrane helix</keyword>
<dbReference type="RefSeq" id="WP_168675421.1">
    <property type="nucleotide sequence ID" value="NZ_JAAVTK010000025.1"/>
</dbReference>
<accession>A0ABX1HPK5</accession>
<reference evidence="2 3" key="1">
    <citation type="submission" date="2020-03" db="EMBL/GenBank/DDBJ databases">
        <title>Genomic Encyclopedia of Type Strains, Phase IV (KMG-V): Genome sequencing to study the core and pangenomes of soil and plant-associated prokaryotes.</title>
        <authorList>
            <person name="Whitman W."/>
        </authorList>
    </citation>
    <scope>NUCLEOTIDE SEQUENCE [LARGE SCALE GENOMIC DNA]</scope>
    <source>
        <strain evidence="2 3">1B</strain>
    </source>
</reference>
<keyword evidence="1" id="KW-0812">Transmembrane</keyword>
<protein>
    <recommendedName>
        <fullName evidence="4">Gliding motility lipoprotein GldH</fullName>
    </recommendedName>
</protein>
<evidence type="ECO:0008006" key="4">
    <source>
        <dbReference type="Google" id="ProtNLM"/>
    </source>
</evidence>
<evidence type="ECO:0000256" key="1">
    <source>
        <dbReference type="SAM" id="Phobius"/>
    </source>
</evidence>
<keyword evidence="3" id="KW-1185">Reference proteome</keyword>
<gene>
    <name evidence="2" type="ORF">HBN54_004497</name>
</gene>
<evidence type="ECO:0000313" key="3">
    <source>
        <dbReference type="Proteomes" id="UP000717634"/>
    </source>
</evidence>
<feature type="transmembrane region" description="Helical" evidence="1">
    <location>
        <begin position="6"/>
        <end position="25"/>
    </location>
</feature>
<organism evidence="2 3">
    <name type="scientific">Hymenobacter artigasi</name>
    <dbReference type="NCBI Taxonomy" id="2719616"/>
    <lineage>
        <taxon>Bacteria</taxon>
        <taxon>Pseudomonadati</taxon>
        <taxon>Bacteroidota</taxon>
        <taxon>Cytophagia</taxon>
        <taxon>Cytophagales</taxon>
        <taxon>Hymenobacteraceae</taxon>
        <taxon>Hymenobacter</taxon>
    </lineage>
</organism>
<dbReference type="PROSITE" id="PS51257">
    <property type="entry name" value="PROKAR_LIPOPROTEIN"/>
    <property type="match status" value="1"/>
</dbReference>
<dbReference type="Proteomes" id="UP000717634">
    <property type="component" value="Unassembled WGS sequence"/>
</dbReference>
<dbReference type="EMBL" id="JAAVTK010000025">
    <property type="protein sequence ID" value="NKI91874.1"/>
    <property type="molecule type" value="Genomic_DNA"/>
</dbReference>
<keyword evidence="1" id="KW-0472">Membrane</keyword>
<evidence type="ECO:0000313" key="2">
    <source>
        <dbReference type="EMBL" id="NKI91874.1"/>
    </source>
</evidence>
<sequence>MPRRIPWPTLLLVYGFFSSGCVLVSQRKSWQYTQLIPKTEQAKPFIQINLEKPTIPLPLPIIMWEISTAKRYCFDIDFLTKNRQYQRLDSIGFALYTPDKQLVASGVLPIVNGELSYRPYSPDVHRAQCQTSPRIALGNQRQELTGTFVLYATDLNNQRALIPLDGVALHYFKARIASFF</sequence>
<name>A0ABX1HPK5_9BACT</name>